<evidence type="ECO:0000313" key="2">
    <source>
        <dbReference type="Proteomes" id="UP000053235"/>
    </source>
</evidence>
<name>A0A0M6ZYD4_9HYPH</name>
<dbReference type="AlphaFoldDB" id="A0A0M6ZYD4"/>
<keyword evidence="2" id="KW-1185">Reference proteome</keyword>
<proteinExistence type="predicted"/>
<dbReference type="OrthoDB" id="72471at2"/>
<dbReference type="RefSeq" id="WP_055671105.1">
    <property type="nucleotide sequence ID" value="NZ_CXWD01000004.1"/>
</dbReference>
<reference evidence="2" key="1">
    <citation type="submission" date="2015-07" db="EMBL/GenBank/DDBJ databases">
        <authorList>
            <person name="Rodrigo-Torres Lidia"/>
            <person name="Arahal R.David."/>
        </authorList>
    </citation>
    <scope>NUCLEOTIDE SEQUENCE [LARGE SCALE GENOMIC DNA]</scope>
    <source>
        <strain evidence="2">CECT 5112</strain>
    </source>
</reference>
<accession>A0A0M6ZYD4</accession>
<evidence type="ECO:0000313" key="1">
    <source>
        <dbReference type="EMBL" id="CTQ67216.1"/>
    </source>
</evidence>
<sequence>MTIRPIIFSGPMIRALLEGRKTQTRRVLSNMDGVKEVRRPDRATWDFVYPKGYKNPKASPPNYAVGDLLYVRESFALSETGFAFMADHPGDTSGMGWKPSIHMPREASRLTLKVTDVRVQRVQETTQDDVLAEGAPIDPDYRDTTQDLSAPPMIKTGVAQWQSPRAWFHRLWDSLNEKRGYGWNKNPWVIALTFEVHHCNVDQFNREVAA</sequence>
<dbReference type="Proteomes" id="UP000053235">
    <property type="component" value="Unassembled WGS sequence"/>
</dbReference>
<gene>
    <name evidence="1" type="ORF">LAX5112_01272</name>
</gene>
<evidence type="ECO:0008006" key="3">
    <source>
        <dbReference type="Google" id="ProtNLM"/>
    </source>
</evidence>
<dbReference type="EMBL" id="CXWD01000004">
    <property type="protein sequence ID" value="CTQ67216.1"/>
    <property type="molecule type" value="Genomic_DNA"/>
</dbReference>
<protein>
    <recommendedName>
        <fullName evidence="3">ASCH domain-containing protein</fullName>
    </recommendedName>
</protein>
<dbReference type="STRING" id="388408.LAX5112_01272"/>
<organism evidence="1 2">
    <name type="scientific">Roseibium alexandrii</name>
    <dbReference type="NCBI Taxonomy" id="388408"/>
    <lineage>
        <taxon>Bacteria</taxon>
        <taxon>Pseudomonadati</taxon>
        <taxon>Pseudomonadota</taxon>
        <taxon>Alphaproteobacteria</taxon>
        <taxon>Hyphomicrobiales</taxon>
        <taxon>Stappiaceae</taxon>
        <taxon>Roseibium</taxon>
    </lineage>
</organism>